<dbReference type="OMA" id="DINDDIC"/>
<evidence type="ECO:0000313" key="2">
    <source>
        <dbReference type="RefSeq" id="XP_026488013.1"/>
    </source>
</evidence>
<dbReference type="AlphaFoldDB" id="A0A8B8HT40"/>
<evidence type="ECO:0000313" key="1">
    <source>
        <dbReference type="Proteomes" id="UP001652626"/>
    </source>
</evidence>
<reference evidence="2" key="1">
    <citation type="submission" date="2025-08" db="UniProtKB">
        <authorList>
            <consortium name="RefSeq"/>
        </authorList>
    </citation>
    <scope>IDENTIFICATION</scope>
    <source>
        <tissue evidence="2">Whole body</tissue>
    </source>
</reference>
<accession>A0A8B8HT40</accession>
<proteinExistence type="predicted"/>
<dbReference type="Proteomes" id="UP001652626">
    <property type="component" value="Chromosome 17"/>
</dbReference>
<sequence>MYDCHVKSQQPLYDLYKKYLPQIRRRKYTCVGLGIELVRKWQHLDKKFPGFATATALISCEEAVVDVRGYVTMGETPDSVGCAEKEHVLIGVQVIIDGRPGIMLADPGYHVGRIITVMSDRAYPHTGWFTKADDPQCRKEYEYSYNPHNSNYIEWHERETRGHIVKYQTSLIYAAQPYLDSIYVTEKRNLVYNFRSLLSRDPKGNLKAGMYFPVGRRIKEAAFTVFSDVGTEKRKTKYKFSAFTDPKNVDPSVVEEIERCSVQMRYKKRALLQVIAKLAKMMSNHTFINQLLDINDDICRMSL</sequence>
<dbReference type="OrthoDB" id="7458733at2759"/>
<protein>
    <submittedName>
        <fullName evidence="2">Uncharacterized protein LOC113394799</fullName>
    </submittedName>
</protein>
<name>A0A8B8HT40_VANTA</name>
<organism evidence="1 2">
    <name type="scientific">Vanessa tameamea</name>
    <name type="common">Kamehameha butterfly</name>
    <dbReference type="NCBI Taxonomy" id="334116"/>
    <lineage>
        <taxon>Eukaryota</taxon>
        <taxon>Metazoa</taxon>
        <taxon>Ecdysozoa</taxon>
        <taxon>Arthropoda</taxon>
        <taxon>Hexapoda</taxon>
        <taxon>Insecta</taxon>
        <taxon>Pterygota</taxon>
        <taxon>Neoptera</taxon>
        <taxon>Endopterygota</taxon>
        <taxon>Lepidoptera</taxon>
        <taxon>Glossata</taxon>
        <taxon>Ditrysia</taxon>
        <taxon>Papilionoidea</taxon>
        <taxon>Nymphalidae</taxon>
        <taxon>Nymphalinae</taxon>
        <taxon>Vanessa</taxon>
    </lineage>
</organism>
<keyword evidence="1" id="KW-1185">Reference proteome</keyword>
<dbReference type="GeneID" id="113394799"/>
<gene>
    <name evidence="2" type="primary">LOC113394799</name>
</gene>
<dbReference type="RefSeq" id="XP_026488013.1">
    <property type="nucleotide sequence ID" value="XM_026632228.2"/>
</dbReference>